<accession>A0A9E4ZEF6</accession>
<dbReference type="Proteomes" id="UP001056766">
    <property type="component" value="Unassembled WGS sequence"/>
</dbReference>
<dbReference type="AlphaFoldDB" id="A0A9E4ZEF6"/>
<dbReference type="RefSeq" id="WP_250867041.1">
    <property type="nucleotide sequence ID" value="NZ_JAGSOI010000003.1"/>
</dbReference>
<gene>
    <name evidence="1" type="ORF">KDK67_01310</name>
</gene>
<dbReference type="EMBL" id="JAGSOI010000003">
    <property type="protein sequence ID" value="MCM1985664.1"/>
    <property type="molecule type" value="Genomic_DNA"/>
</dbReference>
<proteinExistence type="predicted"/>
<comment type="caution">
    <text evidence="1">The sequence shown here is derived from an EMBL/GenBank/DDBJ whole genome shotgun (WGS) entry which is preliminary data.</text>
</comment>
<protein>
    <submittedName>
        <fullName evidence="1">Uncharacterized protein</fullName>
    </submittedName>
</protein>
<keyword evidence="2" id="KW-1185">Reference proteome</keyword>
<evidence type="ECO:0000313" key="2">
    <source>
        <dbReference type="Proteomes" id="UP001056766"/>
    </source>
</evidence>
<organism evidence="1 2">
    <name type="scientific">Methanococcoides seepicolus</name>
    <dbReference type="NCBI Taxonomy" id="2828780"/>
    <lineage>
        <taxon>Archaea</taxon>
        <taxon>Methanobacteriati</taxon>
        <taxon>Methanobacteriota</taxon>
        <taxon>Stenosarchaea group</taxon>
        <taxon>Methanomicrobia</taxon>
        <taxon>Methanosarcinales</taxon>
        <taxon>Methanosarcinaceae</taxon>
        <taxon>Methanococcoides</taxon>
    </lineage>
</organism>
<evidence type="ECO:0000313" key="1">
    <source>
        <dbReference type="EMBL" id="MCM1985664.1"/>
    </source>
</evidence>
<sequence>MKKVLGITLALLTFILLTSSCADRQDKLQHEVVKPIWFTSDIGHDNSYWPFDSEHKPPYKHKTLFFVDEQDIVNIIDRDIERSEGALYHFEKEVERLENEGEDVNLLTNRIGEFHQHLENAKMNKTLSDELSQNNESYTTISVEQKEYLFNAIEELRIVHEIVPQIFNDERIMKPGQVKLKDKVYLNASGNGTAVLSGNIEMTLSVQNAVVTIRDENNDKIIFIDGEYKPESNIDPKIVAYRNVNGTMDITGTSTIVMVRGQSINFKAIGDGFAALSGNGTYSYEEGNGTIPMEWMKHGFASKRQTT</sequence>
<dbReference type="PROSITE" id="PS51257">
    <property type="entry name" value="PROKAR_LIPOPROTEIN"/>
    <property type="match status" value="1"/>
</dbReference>
<name>A0A9E4ZEF6_9EURY</name>
<reference evidence="1" key="2">
    <citation type="submission" date="2021-04" db="EMBL/GenBank/DDBJ databases">
        <authorList>
            <person name="Dong X."/>
        </authorList>
    </citation>
    <scope>NUCLEOTIDE SEQUENCE</scope>
    <source>
        <strain evidence="1">LLY</strain>
    </source>
</reference>
<reference evidence="1" key="1">
    <citation type="journal article" date="2021" name="mSystems">
        <title>Bacteria and Archaea Synergistically Convert Glycine Betaine to Biogenic Methane in the Formosa Cold Seep of the South China Sea.</title>
        <authorList>
            <person name="Li L."/>
            <person name="Zhang W."/>
            <person name="Zhang S."/>
            <person name="Song L."/>
            <person name="Sun Q."/>
            <person name="Zhang H."/>
            <person name="Xiang H."/>
            <person name="Dong X."/>
        </authorList>
    </citation>
    <scope>NUCLEOTIDE SEQUENCE</scope>
    <source>
        <strain evidence="1">LLY</strain>
    </source>
</reference>